<proteinExistence type="predicted"/>
<dbReference type="EMBL" id="JACCBU010000001">
    <property type="protein sequence ID" value="NYE68682.1"/>
    <property type="molecule type" value="Genomic_DNA"/>
</dbReference>
<comment type="caution">
    <text evidence="2">The sequence shown here is derived from an EMBL/GenBank/DDBJ whole genome shotgun (WGS) entry which is preliminary data.</text>
</comment>
<dbReference type="Gene3D" id="3.40.630.30">
    <property type="match status" value="1"/>
</dbReference>
<organism evidence="2 3">
    <name type="scientific">Microlunatus parietis</name>
    <dbReference type="NCBI Taxonomy" id="682979"/>
    <lineage>
        <taxon>Bacteria</taxon>
        <taxon>Bacillati</taxon>
        <taxon>Actinomycetota</taxon>
        <taxon>Actinomycetes</taxon>
        <taxon>Propionibacteriales</taxon>
        <taxon>Propionibacteriaceae</taxon>
        <taxon>Microlunatus</taxon>
    </lineage>
</organism>
<dbReference type="InterPro" id="IPR016181">
    <property type="entry name" value="Acyl_CoA_acyltransferase"/>
</dbReference>
<protein>
    <submittedName>
        <fullName evidence="2">RimJ/RimL family protein N-acetyltransferase</fullName>
    </submittedName>
</protein>
<sequence>MTVNESGDASEASSLHRLCWPARTARLTIRPARMEDADAVWAFRSLPAVHRWLSSMPGDRSEWTAHMRRRLPRTLVIKHDQKVIGDLMVRVQNAWGQSEVSEHGRDSEAELGWVLDPAYSGRGYATEAVSELLRICFTELHLRRVVAQCFARNESSWRLMERLGMRREAHTVRDSLHREFGWLDGYSYALLADGWRARPWKAGP</sequence>
<dbReference type="AlphaFoldDB" id="A0A7Y9I216"/>
<dbReference type="PANTHER" id="PTHR43792">
    <property type="entry name" value="GNAT FAMILY, PUTATIVE (AFU_ORTHOLOGUE AFUA_3G00765)-RELATED-RELATED"/>
    <property type="match status" value="1"/>
</dbReference>
<dbReference type="PANTHER" id="PTHR43792:SF1">
    <property type="entry name" value="N-ACETYLTRANSFERASE DOMAIN-CONTAINING PROTEIN"/>
    <property type="match status" value="1"/>
</dbReference>
<dbReference type="InterPro" id="IPR051531">
    <property type="entry name" value="N-acetyltransferase"/>
</dbReference>
<evidence type="ECO:0000259" key="1">
    <source>
        <dbReference type="PROSITE" id="PS51186"/>
    </source>
</evidence>
<gene>
    <name evidence="2" type="ORF">BKA15_000011</name>
</gene>
<dbReference type="GO" id="GO:0016747">
    <property type="term" value="F:acyltransferase activity, transferring groups other than amino-acyl groups"/>
    <property type="evidence" value="ECO:0007669"/>
    <property type="project" value="InterPro"/>
</dbReference>
<feature type="domain" description="N-acetyltransferase" evidence="1">
    <location>
        <begin position="27"/>
        <end position="193"/>
    </location>
</feature>
<evidence type="ECO:0000313" key="2">
    <source>
        <dbReference type="EMBL" id="NYE68682.1"/>
    </source>
</evidence>
<dbReference type="PROSITE" id="PS51186">
    <property type="entry name" value="GNAT"/>
    <property type="match status" value="1"/>
</dbReference>
<evidence type="ECO:0000313" key="3">
    <source>
        <dbReference type="Proteomes" id="UP000569914"/>
    </source>
</evidence>
<dbReference type="Pfam" id="PF13302">
    <property type="entry name" value="Acetyltransf_3"/>
    <property type="match status" value="1"/>
</dbReference>
<keyword evidence="2" id="KW-0808">Transferase</keyword>
<keyword evidence="3" id="KW-1185">Reference proteome</keyword>
<dbReference type="SUPFAM" id="SSF55729">
    <property type="entry name" value="Acyl-CoA N-acyltransferases (Nat)"/>
    <property type="match status" value="1"/>
</dbReference>
<accession>A0A7Y9I216</accession>
<dbReference type="InterPro" id="IPR000182">
    <property type="entry name" value="GNAT_dom"/>
</dbReference>
<name>A0A7Y9I216_9ACTN</name>
<dbReference type="RefSeq" id="WP_312878774.1">
    <property type="nucleotide sequence ID" value="NZ_JACCBU010000001.1"/>
</dbReference>
<dbReference type="Proteomes" id="UP000569914">
    <property type="component" value="Unassembled WGS sequence"/>
</dbReference>
<reference evidence="2 3" key="1">
    <citation type="submission" date="2020-07" db="EMBL/GenBank/DDBJ databases">
        <title>Sequencing the genomes of 1000 actinobacteria strains.</title>
        <authorList>
            <person name="Klenk H.-P."/>
        </authorList>
    </citation>
    <scope>NUCLEOTIDE SEQUENCE [LARGE SCALE GENOMIC DNA]</scope>
    <source>
        <strain evidence="2 3">DSM 22083</strain>
    </source>
</reference>